<dbReference type="NCBIfam" id="TIGR00756">
    <property type="entry name" value="PPR"/>
    <property type="match status" value="5"/>
</dbReference>
<comment type="similarity">
    <text evidence="1">Belongs to the PPR family. PCMP-H subfamily.</text>
</comment>
<keyword evidence="6" id="KW-1185">Reference proteome</keyword>
<keyword evidence="2" id="KW-0677">Repeat</keyword>
<feature type="repeat" description="PPR" evidence="3">
    <location>
        <begin position="400"/>
        <end position="434"/>
    </location>
</feature>
<dbReference type="PROSITE" id="PS51375">
    <property type="entry name" value="PPR"/>
    <property type="match status" value="5"/>
</dbReference>
<dbReference type="Proteomes" id="UP000593562">
    <property type="component" value="Unassembled WGS sequence"/>
</dbReference>
<dbReference type="GO" id="GO:0003723">
    <property type="term" value="F:RNA binding"/>
    <property type="evidence" value="ECO:0007669"/>
    <property type="project" value="InterPro"/>
</dbReference>
<evidence type="ECO:0000256" key="3">
    <source>
        <dbReference type="PROSITE-ProRule" id="PRU00708"/>
    </source>
</evidence>
<dbReference type="EMBL" id="JAAARO010000004">
    <property type="protein sequence ID" value="KAF5748987.1"/>
    <property type="molecule type" value="Genomic_DNA"/>
</dbReference>
<dbReference type="FunFam" id="1.25.40.10:FF:000366">
    <property type="entry name" value="Pentatricopeptide (PPR) repeat-containing protein"/>
    <property type="match status" value="1"/>
</dbReference>
<feature type="repeat" description="PPR" evidence="3">
    <location>
        <begin position="65"/>
        <end position="99"/>
    </location>
</feature>
<dbReference type="Pfam" id="PF13041">
    <property type="entry name" value="PPR_2"/>
    <property type="match status" value="3"/>
</dbReference>
<evidence type="ECO:0000259" key="4">
    <source>
        <dbReference type="Pfam" id="PF14432"/>
    </source>
</evidence>
<reference evidence="5 6" key="1">
    <citation type="journal article" date="2020" name="Nat. Commun.">
        <title>Genome of Tripterygium wilfordii and identification of cytochrome P450 involved in triptolide biosynthesis.</title>
        <authorList>
            <person name="Tu L."/>
            <person name="Su P."/>
            <person name="Zhang Z."/>
            <person name="Gao L."/>
            <person name="Wang J."/>
            <person name="Hu T."/>
            <person name="Zhou J."/>
            <person name="Zhang Y."/>
            <person name="Zhao Y."/>
            <person name="Liu Y."/>
            <person name="Song Y."/>
            <person name="Tong Y."/>
            <person name="Lu Y."/>
            <person name="Yang J."/>
            <person name="Xu C."/>
            <person name="Jia M."/>
            <person name="Peters R.J."/>
            <person name="Huang L."/>
            <person name="Gao W."/>
        </authorList>
    </citation>
    <scope>NUCLEOTIDE SEQUENCE [LARGE SCALE GENOMIC DNA]</scope>
    <source>
        <strain evidence="6">cv. XIE 37</strain>
        <tissue evidence="5">Leaf</tissue>
    </source>
</reference>
<evidence type="ECO:0000256" key="2">
    <source>
        <dbReference type="ARBA" id="ARBA00022737"/>
    </source>
</evidence>
<name>A0A7J7DRQ7_TRIWF</name>
<comment type="caution">
    <text evidence="5">The sequence shown here is derived from an EMBL/GenBank/DDBJ whole genome shotgun (WGS) entry which is preliminary data.</text>
</comment>
<evidence type="ECO:0000313" key="5">
    <source>
        <dbReference type="EMBL" id="KAF5748987.1"/>
    </source>
</evidence>
<dbReference type="InParanoid" id="A0A7J7DRQ7"/>
<dbReference type="GO" id="GO:0008270">
    <property type="term" value="F:zinc ion binding"/>
    <property type="evidence" value="ECO:0007669"/>
    <property type="project" value="InterPro"/>
</dbReference>
<dbReference type="SUPFAM" id="SSF48452">
    <property type="entry name" value="TPR-like"/>
    <property type="match status" value="1"/>
</dbReference>
<organism evidence="5 6">
    <name type="scientific">Tripterygium wilfordii</name>
    <name type="common">Thunder God vine</name>
    <dbReference type="NCBI Taxonomy" id="458696"/>
    <lineage>
        <taxon>Eukaryota</taxon>
        <taxon>Viridiplantae</taxon>
        <taxon>Streptophyta</taxon>
        <taxon>Embryophyta</taxon>
        <taxon>Tracheophyta</taxon>
        <taxon>Spermatophyta</taxon>
        <taxon>Magnoliopsida</taxon>
        <taxon>eudicotyledons</taxon>
        <taxon>Gunneridae</taxon>
        <taxon>Pentapetalae</taxon>
        <taxon>rosids</taxon>
        <taxon>fabids</taxon>
        <taxon>Celastrales</taxon>
        <taxon>Celastraceae</taxon>
        <taxon>Tripterygium</taxon>
    </lineage>
</organism>
<dbReference type="PANTHER" id="PTHR47926:SF385">
    <property type="entry name" value="DYW DOMAIN-CONTAINING PROTEIN"/>
    <property type="match status" value="1"/>
</dbReference>
<feature type="repeat" description="PPR" evidence="3">
    <location>
        <begin position="299"/>
        <end position="333"/>
    </location>
</feature>
<dbReference type="PANTHER" id="PTHR47926">
    <property type="entry name" value="PENTATRICOPEPTIDE REPEAT-CONTAINING PROTEIN"/>
    <property type="match status" value="1"/>
</dbReference>
<dbReference type="AlphaFoldDB" id="A0A7J7DRQ7"/>
<dbReference type="Pfam" id="PF20431">
    <property type="entry name" value="E_motif"/>
    <property type="match status" value="1"/>
</dbReference>
<dbReference type="FunFam" id="1.25.40.10:FF:000285">
    <property type="entry name" value="Pentatricopeptide repeat-containing protein, chloroplastic"/>
    <property type="match status" value="1"/>
</dbReference>
<dbReference type="Pfam" id="PF14432">
    <property type="entry name" value="DYW_deaminase"/>
    <property type="match status" value="1"/>
</dbReference>
<dbReference type="InterPro" id="IPR046848">
    <property type="entry name" value="E_motif"/>
</dbReference>
<dbReference type="FunFam" id="1.25.40.10:FF:000031">
    <property type="entry name" value="Pentatricopeptide repeat-containing protein mitochondrial"/>
    <property type="match status" value="1"/>
</dbReference>
<proteinExistence type="inferred from homology"/>
<protein>
    <submittedName>
        <fullName evidence="5">Pentatricopeptide repeat-containing protein</fullName>
    </submittedName>
</protein>
<dbReference type="FunFam" id="1.25.40.10:FF:000227">
    <property type="entry name" value="Pentatricopeptide repeat-containing protein At3g13880"/>
    <property type="match status" value="1"/>
</dbReference>
<dbReference type="Pfam" id="PF01535">
    <property type="entry name" value="PPR"/>
    <property type="match status" value="3"/>
</dbReference>
<dbReference type="FunCoup" id="A0A7J7DRQ7">
    <property type="interactions" value="116"/>
</dbReference>
<sequence>MRALLLQNPKVAIAPLKRSVANWVPFSSKDFTEVLKLSANTRNLKLGRATHAYLITTNHSFGALNLFQTNSLINFYAKCGKLVIARKLFDSMRDRNVVSWGALMAGYFHGGVVTEVLKLFKTMVSEDGVQPNEYILSTVLSSCSDSGNADEGRQCHGYAFKYGFLFHLYVKNAVIDMYSGCFDVQGAVRVFFDVPGNDLFSYNSVMNGLLEHGYFKEALEVLGKMVSELVRWDSVTYVMVFGLCASLKDLKMGSQVHGQMLANDVEFDMFVGSAVINMYGKCGKIIDAGKVFNRLPSRNVVLWTAIMASYFQNGFYEEALNLFPEMQLQDVPPNEFTFAVLLNSAAGLSTLRHGYLLHACAEKSGYKDHINVGNALINMYSKGGNVKAANKVFSGMIYRDTISWNAVICGYAHHGLGKEALFVFQHMLAAQESPNYVTFVGVLSACSHLGLVQEGFYYLNHLMKQFGIEPELEHYTCIVGLLGKAGCLGEAHNLLRSTPVKWDVVAWRTLLNACHIHRNYGLGKQVGKSVLEMDPSDVGTYVLLSNMYAKEKRWDGVVKIRKLMREKNIKKEPGVSWIEIRNVTHVFVSDDNKHPESSQINEKVVDLLAMIKPLGYAPDIASVLHDVEDEAKEGYLSYHSEKLAIAYGLMKMPSEAPIYIIKNLRICDDCHSAVKLISKVTERVIVVRDTNRFHHFQNGCCSCADYW</sequence>
<dbReference type="InterPro" id="IPR011990">
    <property type="entry name" value="TPR-like_helical_dom_sf"/>
</dbReference>
<dbReference type="InterPro" id="IPR002885">
    <property type="entry name" value="PPR_rpt"/>
</dbReference>
<dbReference type="InterPro" id="IPR046960">
    <property type="entry name" value="PPR_At4g14850-like_plant"/>
</dbReference>
<dbReference type="Gene3D" id="1.25.40.10">
    <property type="entry name" value="Tetratricopeptide repeat domain"/>
    <property type="match status" value="4"/>
</dbReference>
<dbReference type="InterPro" id="IPR032867">
    <property type="entry name" value="DYW_dom"/>
</dbReference>
<evidence type="ECO:0000256" key="1">
    <source>
        <dbReference type="ARBA" id="ARBA00006643"/>
    </source>
</evidence>
<gene>
    <name evidence="5" type="ORF">HS088_TW04G00948</name>
</gene>
<accession>A0A7J7DRQ7</accession>
<dbReference type="GO" id="GO:0009451">
    <property type="term" value="P:RNA modification"/>
    <property type="evidence" value="ECO:0007669"/>
    <property type="project" value="InterPro"/>
</dbReference>
<feature type="repeat" description="PPR" evidence="3">
    <location>
        <begin position="537"/>
        <end position="571"/>
    </location>
</feature>
<dbReference type="OrthoDB" id="724816at2759"/>
<evidence type="ECO:0000313" key="6">
    <source>
        <dbReference type="Proteomes" id="UP000593562"/>
    </source>
</evidence>
<feature type="repeat" description="PPR" evidence="3">
    <location>
        <begin position="198"/>
        <end position="228"/>
    </location>
</feature>
<feature type="domain" description="DYW" evidence="4">
    <location>
        <begin position="615"/>
        <end position="707"/>
    </location>
</feature>